<evidence type="ECO:0000313" key="1">
    <source>
        <dbReference type="EMBL" id="RPF21441.1"/>
    </source>
</evidence>
<organism evidence="1 2">
    <name type="scientific">Myceligenerans xiligouense</name>
    <dbReference type="NCBI Taxonomy" id="253184"/>
    <lineage>
        <taxon>Bacteria</taxon>
        <taxon>Bacillati</taxon>
        <taxon>Actinomycetota</taxon>
        <taxon>Actinomycetes</taxon>
        <taxon>Micrococcales</taxon>
        <taxon>Promicromonosporaceae</taxon>
        <taxon>Myceligenerans</taxon>
    </lineage>
</organism>
<sequence length="214" mass="23521">MLTVEAVLEVPAETDFVLWPTSGIRELTYMRLHGAMTDVEVGSAIRALMEWTYDVYADREASIDRYLETGLAPPSRQDEVRETEGGLRFADPQQGVTIDVGCCAGLDDRESVYNFLDGAPNWSAGHDPSPSGYRADGLVRIVQDETDEASESLVCTEAELRRELVSVETDLVAFVDLVAQWATRHAPAVGEALAAEIARALEIGRYDGRIPQDM</sequence>
<dbReference type="OrthoDB" id="581789at2"/>
<proteinExistence type="predicted"/>
<comment type="caution">
    <text evidence="1">The sequence shown here is derived from an EMBL/GenBank/DDBJ whole genome shotgun (WGS) entry which is preliminary data.</text>
</comment>
<dbReference type="RefSeq" id="WP_123814473.1">
    <property type="nucleotide sequence ID" value="NZ_RKQZ01000001.1"/>
</dbReference>
<keyword evidence="2" id="KW-1185">Reference proteome</keyword>
<protein>
    <submittedName>
        <fullName evidence="1">Uncharacterized protein</fullName>
    </submittedName>
</protein>
<dbReference type="AlphaFoldDB" id="A0A3N4ZNJ8"/>
<dbReference type="EMBL" id="RKQZ01000001">
    <property type="protein sequence ID" value="RPF21441.1"/>
    <property type="molecule type" value="Genomic_DNA"/>
</dbReference>
<name>A0A3N4ZNJ8_9MICO</name>
<gene>
    <name evidence="1" type="ORF">EDD34_2069</name>
</gene>
<reference evidence="1 2" key="1">
    <citation type="submission" date="2018-11" db="EMBL/GenBank/DDBJ databases">
        <title>Sequencing the genomes of 1000 actinobacteria strains.</title>
        <authorList>
            <person name="Klenk H.-P."/>
        </authorList>
    </citation>
    <scope>NUCLEOTIDE SEQUENCE [LARGE SCALE GENOMIC DNA]</scope>
    <source>
        <strain evidence="1 2">DSM 15700</strain>
    </source>
</reference>
<evidence type="ECO:0000313" key="2">
    <source>
        <dbReference type="Proteomes" id="UP000280501"/>
    </source>
</evidence>
<accession>A0A3N4ZNJ8</accession>
<dbReference type="Proteomes" id="UP000280501">
    <property type="component" value="Unassembled WGS sequence"/>
</dbReference>